<sequence length="208" mass="24822">MQLIELVELISSKKREFSKDKIEYELRKTLNDLSSLRKSLEKIRDIKGKMLFCNDLIKDEKERILNSNDPEYISKLIDIMYEKVIACYRKMEEEKRKKIEEETKEIREINTKLLLYKKILKNIFNENIDIYMLNDKSEDLEEEIKKGKEELTQLYNVLKSKAGENLELLIELVDNNEIEIDSRNYDEVIELIKFLVSKGISLSLRFSK</sequence>
<dbReference type="RefSeq" id="WP_369609388.1">
    <property type="nucleotide sequence ID" value="NZ_AP031322.1"/>
</dbReference>
<dbReference type="EMBL" id="AP031322">
    <property type="protein sequence ID" value="BFH73829.1"/>
    <property type="molecule type" value="Genomic_DNA"/>
</dbReference>
<name>A0AAT9GSE1_9CREN</name>
<dbReference type="KEGG" id="sjv:SJAV_17730"/>
<proteinExistence type="predicted"/>
<dbReference type="AlphaFoldDB" id="A0AAT9GSE1"/>
<evidence type="ECO:0000256" key="1">
    <source>
        <dbReference type="SAM" id="Coils"/>
    </source>
</evidence>
<gene>
    <name evidence="2" type="ORF">SJAV_17730</name>
</gene>
<feature type="coiled-coil region" evidence="1">
    <location>
        <begin position="85"/>
        <end position="157"/>
    </location>
</feature>
<organism evidence="2">
    <name type="scientific">Sulfurisphaera javensis</name>
    <dbReference type="NCBI Taxonomy" id="2049879"/>
    <lineage>
        <taxon>Archaea</taxon>
        <taxon>Thermoproteota</taxon>
        <taxon>Thermoprotei</taxon>
        <taxon>Sulfolobales</taxon>
        <taxon>Sulfolobaceae</taxon>
        <taxon>Sulfurisphaera</taxon>
    </lineage>
</organism>
<accession>A0AAT9GSE1</accession>
<protein>
    <submittedName>
        <fullName evidence="2">Uncharacterized protein</fullName>
    </submittedName>
</protein>
<keyword evidence="1" id="KW-0175">Coiled coil</keyword>
<reference evidence="2" key="1">
    <citation type="submission" date="2024-03" db="EMBL/GenBank/DDBJ databases">
        <title>Complete genome sequence of Sulfurisphaera javensis strain KD-1.</title>
        <authorList>
            <person name="Sakai H."/>
            <person name="Nur N."/>
            <person name="Suwanto A."/>
            <person name="Kurosawa N."/>
        </authorList>
    </citation>
    <scope>NUCLEOTIDE SEQUENCE</scope>
    <source>
        <strain evidence="2">KD-1</strain>
    </source>
</reference>
<evidence type="ECO:0000313" key="2">
    <source>
        <dbReference type="EMBL" id="BFH73829.1"/>
    </source>
</evidence>
<dbReference type="GeneID" id="92354726"/>